<evidence type="ECO:0000256" key="1">
    <source>
        <dbReference type="SAM" id="Phobius"/>
    </source>
</evidence>
<feature type="transmembrane region" description="Helical" evidence="1">
    <location>
        <begin position="48"/>
        <end position="68"/>
    </location>
</feature>
<evidence type="ECO:0000313" key="3">
    <source>
        <dbReference type="EMBL" id="DAG00005.1"/>
    </source>
</evidence>
<feature type="domain" description="Zinc-ribbon" evidence="2">
    <location>
        <begin position="6"/>
        <end position="25"/>
    </location>
</feature>
<keyword evidence="1" id="KW-0472">Membrane</keyword>
<proteinExistence type="predicted"/>
<dbReference type="Pfam" id="PF13240">
    <property type="entry name" value="Zn_Ribbon_1"/>
    <property type="match status" value="1"/>
</dbReference>
<organism evidence="3">
    <name type="scientific">Siphoviridae sp. ctBeL15</name>
    <dbReference type="NCBI Taxonomy" id="2825374"/>
    <lineage>
        <taxon>Viruses</taxon>
        <taxon>Duplodnaviria</taxon>
        <taxon>Heunggongvirae</taxon>
        <taxon>Uroviricota</taxon>
        <taxon>Caudoviricetes</taxon>
    </lineage>
</organism>
<reference evidence="3" key="1">
    <citation type="journal article" date="2021" name="Proc. Natl. Acad. Sci. U.S.A.">
        <title>A Catalog of Tens of Thousands of Viruses from Human Metagenomes Reveals Hidden Associations with Chronic Diseases.</title>
        <authorList>
            <person name="Tisza M.J."/>
            <person name="Buck C.B."/>
        </authorList>
    </citation>
    <scope>NUCLEOTIDE SEQUENCE</scope>
    <source>
        <strain evidence="3">CtBeL15</strain>
    </source>
</reference>
<accession>A0A8S5UZX2</accession>
<protein>
    <submittedName>
        <fullName evidence="3">Zinc-ribbon domain protein</fullName>
    </submittedName>
</protein>
<evidence type="ECO:0000259" key="2">
    <source>
        <dbReference type="Pfam" id="PF13240"/>
    </source>
</evidence>
<dbReference type="InterPro" id="IPR026870">
    <property type="entry name" value="Zinc_ribbon_dom"/>
</dbReference>
<sequence>MALKTCPHCGHSVSDKATKCPQCGKDPRFTDFQLEQQAQQRKKKHKKIIIVSALVLVAASAVFCIVFLPRIADRSRQISAYNEAQALFKSWKYTQAAEAFDALGDFEDSAQRALESRYQYVSAHQSRTDPTTLKYVEYLMEKNYSNIKSLYRSIYEWKCKAYVTNEENGSPIAKTYDPDSPLYFMFQAYGGKPNEKISVKYQITYHASIYAIKHGYTGKTKYDTISYKLSDGGNFWYGWATGIGTSLYDQISITFYNADTNEVLATTKVSIQP</sequence>
<name>A0A8S5UZX2_9CAUD</name>
<dbReference type="EMBL" id="BK016176">
    <property type="protein sequence ID" value="DAG00005.1"/>
    <property type="molecule type" value="Genomic_DNA"/>
</dbReference>
<keyword evidence="1" id="KW-1133">Transmembrane helix</keyword>
<keyword evidence="1" id="KW-0812">Transmembrane</keyword>